<evidence type="ECO:0000313" key="2">
    <source>
        <dbReference type="Proteomes" id="UP000292345"/>
    </source>
</evidence>
<reference evidence="1 2" key="1">
    <citation type="submission" date="2018-01" db="EMBL/GenBank/DDBJ databases">
        <title>Co-occurrence of chitin degradation, pigmentation and bioactivity in marine Pseudoalteromonas.</title>
        <authorList>
            <person name="Paulsen S."/>
            <person name="Gram L."/>
            <person name="Machado H."/>
        </authorList>
    </citation>
    <scope>NUCLEOTIDE SEQUENCE [LARGE SCALE GENOMIC DNA]</scope>
    <source>
        <strain evidence="1 2">S1946</strain>
    </source>
</reference>
<accession>A0A4V2E2F8</accession>
<name>A0A4V2E2F8_9GAMM</name>
<organism evidence="1 2">
    <name type="scientific">Pseudoalteromonas rubra</name>
    <dbReference type="NCBI Taxonomy" id="43658"/>
    <lineage>
        <taxon>Bacteria</taxon>
        <taxon>Pseudomonadati</taxon>
        <taxon>Pseudomonadota</taxon>
        <taxon>Gammaproteobacteria</taxon>
        <taxon>Alteromonadales</taxon>
        <taxon>Pseudoalteromonadaceae</taxon>
        <taxon>Pseudoalteromonas</taxon>
    </lineage>
</organism>
<proteinExistence type="predicted"/>
<dbReference type="EMBL" id="PPUZ01000039">
    <property type="protein sequence ID" value="RZM78358.1"/>
    <property type="molecule type" value="Genomic_DNA"/>
</dbReference>
<sequence>MKLRRHPALSVSALGSIRESTESYNVDDAVGDFALEIDTIAENSIEIGAMITELNGKAVTGELQTQFESESVSLSVVSGAVADVHSHSSSFYRLLSPSDIQQTTRNTYMTASGRMMAKSAQRLLRCLLQKEVR</sequence>
<evidence type="ECO:0000313" key="1">
    <source>
        <dbReference type="EMBL" id="RZM78358.1"/>
    </source>
</evidence>
<gene>
    <name evidence="1" type="ORF">C3B51_14360</name>
</gene>
<dbReference type="RefSeq" id="WP_130245477.1">
    <property type="nucleotide sequence ID" value="NZ_PPUZ01000039.1"/>
</dbReference>
<dbReference type="AlphaFoldDB" id="A0A4V2E2F8"/>
<dbReference type="Proteomes" id="UP000292345">
    <property type="component" value="Unassembled WGS sequence"/>
</dbReference>
<comment type="caution">
    <text evidence="1">The sequence shown here is derived from an EMBL/GenBank/DDBJ whole genome shotgun (WGS) entry which is preliminary data.</text>
</comment>
<protein>
    <submittedName>
        <fullName evidence="1">Uncharacterized protein</fullName>
    </submittedName>
</protein>